<name>A0A0F9J6N0_9ZZZZ</name>
<accession>A0A0F9J6N0</accession>
<gene>
    <name evidence="1" type="ORF">LCGC14_1860820</name>
</gene>
<evidence type="ECO:0000313" key="1">
    <source>
        <dbReference type="EMBL" id="KKL94822.1"/>
    </source>
</evidence>
<dbReference type="CDD" id="cd02440">
    <property type="entry name" value="AdoMet_MTases"/>
    <property type="match status" value="1"/>
</dbReference>
<dbReference type="Gene3D" id="3.40.50.150">
    <property type="entry name" value="Vaccinia Virus protein VP39"/>
    <property type="match status" value="1"/>
</dbReference>
<dbReference type="AlphaFoldDB" id="A0A0F9J6N0"/>
<dbReference type="Pfam" id="PF06325">
    <property type="entry name" value="PrmA"/>
    <property type="match status" value="1"/>
</dbReference>
<protein>
    <recommendedName>
        <fullName evidence="2">Methyltransferase small domain-containing protein</fullName>
    </recommendedName>
</protein>
<proteinExistence type="predicted"/>
<dbReference type="InterPro" id="IPR029063">
    <property type="entry name" value="SAM-dependent_MTases_sf"/>
</dbReference>
<evidence type="ECO:0008006" key="2">
    <source>
        <dbReference type="Google" id="ProtNLM"/>
    </source>
</evidence>
<comment type="caution">
    <text evidence="1">The sequence shown here is derived from an EMBL/GenBank/DDBJ whole genome shotgun (WGS) entry which is preliminary data.</text>
</comment>
<organism evidence="1">
    <name type="scientific">marine sediment metagenome</name>
    <dbReference type="NCBI Taxonomy" id="412755"/>
    <lineage>
        <taxon>unclassified sequences</taxon>
        <taxon>metagenomes</taxon>
        <taxon>ecological metagenomes</taxon>
    </lineage>
</organism>
<dbReference type="EMBL" id="LAZR01018829">
    <property type="protein sequence ID" value="KKL94822.1"/>
    <property type="molecule type" value="Genomic_DNA"/>
</dbReference>
<sequence length="189" mass="20844">MLEVGNKFCLKGLHDTAKPPAGRFCLNLVPSDKVQLYGPDTLFFMKEMEELIKPGMFVVEAGTGSGILAMTAYRLEAKVLAYDIYPPAIALARENFKANGLLDKIQLTQRGWSDEDYPGPLADILIANMGKHFFETNSHRAALIIKPGGLIAFSCPVEVCLQPLDFAVEKTAVIPMGTTKMYYLLARRS</sequence>
<dbReference type="SUPFAM" id="SSF53335">
    <property type="entry name" value="S-adenosyl-L-methionine-dependent methyltransferases"/>
    <property type="match status" value="1"/>
</dbReference>
<reference evidence="1" key="1">
    <citation type="journal article" date="2015" name="Nature">
        <title>Complex archaea that bridge the gap between prokaryotes and eukaryotes.</title>
        <authorList>
            <person name="Spang A."/>
            <person name="Saw J.H."/>
            <person name="Jorgensen S.L."/>
            <person name="Zaremba-Niedzwiedzka K."/>
            <person name="Martijn J."/>
            <person name="Lind A.E."/>
            <person name="van Eijk R."/>
            <person name="Schleper C."/>
            <person name="Guy L."/>
            <person name="Ettema T.J."/>
        </authorList>
    </citation>
    <scope>NUCLEOTIDE SEQUENCE</scope>
</reference>